<comment type="caution">
    <text evidence="2">The sequence shown here is derived from an EMBL/GenBank/DDBJ whole genome shotgun (WGS) entry which is preliminary data.</text>
</comment>
<accession>A0AA39IE38</accession>
<dbReference type="Pfam" id="PF00078">
    <property type="entry name" value="RVT_1"/>
    <property type="match status" value="1"/>
</dbReference>
<reference evidence="2" key="1">
    <citation type="submission" date="2023-06" db="EMBL/GenBank/DDBJ databases">
        <title>Genomic analysis of the entomopathogenic nematode Steinernema hermaphroditum.</title>
        <authorList>
            <person name="Schwarz E.M."/>
            <person name="Heppert J.K."/>
            <person name="Baniya A."/>
            <person name="Schwartz H.T."/>
            <person name="Tan C.-H."/>
            <person name="Antoshechkin I."/>
            <person name="Sternberg P.W."/>
            <person name="Goodrich-Blair H."/>
            <person name="Dillman A.R."/>
        </authorList>
    </citation>
    <scope>NUCLEOTIDE SEQUENCE</scope>
    <source>
        <strain evidence="2">PS9179</strain>
        <tissue evidence="2">Whole animal</tissue>
    </source>
</reference>
<gene>
    <name evidence="2" type="ORF">QR680_007735</name>
</gene>
<proteinExistence type="predicted"/>
<organism evidence="2 3">
    <name type="scientific">Steinernema hermaphroditum</name>
    <dbReference type="NCBI Taxonomy" id="289476"/>
    <lineage>
        <taxon>Eukaryota</taxon>
        <taxon>Metazoa</taxon>
        <taxon>Ecdysozoa</taxon>
        <taxon>Nematoda</taxon>
        <taxon>Chromadorea</taxon>
        <taxon>Rhabditida</taxon>
        <taxon>Tylenchina</taxon>
        <taxon>Panagrolaimomorpha</taxon>
        <taxon>Strongyloidoidea</taxon>
        <taxon>Steinernematidae</taxon>
        <taxon>Steinernema</taxon>
    </lineage>
</organism>
<evidence type="ECO:0000313" key="3">
    <source>
        <dbReference type="Proteomes" id="UP001175271"/>
    </source>
</evidence>
<dbReference type="Proteomes" id="UP001175271">
    <property type="component" value="Unassembled WGS sequence"/>
</dbReference>
<dbReference type="InterPro" id="IPR000477">
    <property type="entry name" value="RT_dom"/>
</dbReference>
<dbReference type="EMBL" id="JAUCMV010000001">
    <property type="protein sequence ID" value="KAK0422706.1"/>
    <property type="molecule type" value="Genomic_DNA"/>
</dbReference>
<dbReference type="AlphaFoldDB" id="A0AA39IE38"/>
<evidence type="ECO:0000259" key="1">
    <source>
        <dbReference type="Pfam" id="PF00078"/>
    </source>
</evidence>
<name>A0AA39IE38_9BILA</name>
<protein>
    <recommendedName>
        <fullName evidence="1">Reverse transcriptase domain-containing protein</fullName>
    </recommendedName>
</protein>
<dbReference type="PANTHER" id="PTHR47027">
    <property type="entry name" value="REVERSE TRANSCRIPTASE DOMAIN-CONTAINING PROTEIN"/>
    <property type="match status" value="1"/>
</dbReference>
<evidence type="ECO:0000313" key="2">
    <source>
        <dbReference type="EMBL" id="KAK0422706.1"/>
    </source>
</evidence>
<keyword evidence="3" id="KW-1185">Reference proteome</keyword>
<dbReference type="PANTHER" id="PTHR47027:SF29">
    <property type="entry name" value="C2H2-TYPE DOMAIN-CONTAINING PROTEIN"/>
    <property type="match status" value="1"/>
</dbReference>
<sequence>MQTLTLLNMGVQTLTLLNMGVQTPTLLNMGVQTPTLLNMGVQTLTLLNMGVQTLTLLNMGVQTLTLLNMGVQTPTLLNMGVQTPTLLNMGVQTLTLLNMGVQTPTLLNMGVQTLTLLNMGVQTLTLLNMGARAQEGLGFDSEADVDDLWAKRRVEEELEFELQALREVDHLHAINELLEKTREYRTSLFVAFVDFEKAFDSVEVNAVWKAAVRQGVPVQIVNLLQNIYSQASSHIRLGEERVPINIQRGVRQGDTISPKLFTAVLAEVFRELDWTELGVKISGQKGLQLAEVSYHYGPPPLGSLLLELLMRC</sequence>
<feature type="domain" description="Reverse transcriptase" evidence="1">
    <location>
        <begin position="167"/>
        <end position="273"/>
    </location>
</feature>